<evidence type="ECO:0000256" key="1">
    <source>
        <dbReference type="SAM" id="Phobius"/>
    </source>
</evidence>
<keyword evidence="1" id="KW-0812">Transmembrane</keyword>
<comment type="caution">
    <text evidence="2">The sequence shown here is derived from an EMBL/GenBank/DDBJ whole genome shotgun (WGS) entry which is preliminary data.</text>
</comment>
<proteinExistence type="predicted"/>
<feature type="non-terminal residue" evidence="2">
    <location>
        <position position="1"/>
    </location>
</feature>
<keyword evidence="1" id="KW-1133">Transmembrane helix</keyword>
<name>X1DPD3_9ZZZZ</name>
<evidence type="ECO:0000313" key="2">
    <source>
        <dbReference type="EMBL" id="GAG98291.1"/>
    </source>
</evidence>
<organism evidence="2">
    <name type="scientific">marine sediment metagenome</name>
    <dbReference type="NCBI Taxonomy" id="412755"/>
    <lineage>
        <taxon>unclassified sequences</taxon>
        <taxon>metagenomes</taxon>
        <taxon>ecological metagenomes</taxon>
    </lineage>
</organism>
<dbReference type="AlphaFoldDB" id="X1DPD3"/>
<gene>
    <name evidence="2" type="ORF">S01H4_37188</name>
</gene>
<dbReference type="EMBL" id="BART01019956">
    <property type="protein sequence ID" value="GAG98291.1"/>
    <property type="molecule type" value="Genomic_DNA"/>
</dbReference>
<keyword evidence="1" id="KW-0472">Membrane</keyword>
<feature type="transmembrane region" description="Helical" evidence="1">
    <location>
        <begin position="86"/>
        <end position="113"/>
    </location>
</feature>
<reference evidence="2" key="1">
    <citation type="journal article" date="2014" name="Front. Microbiol.">
        <title>High frequency of phylogenetically diverse reductive dehalogenase-homologous genes in deep subseafloor sedimentary metagenomes.</title>
        <authorList>
            <person name="Kawai M."/>
            <person name="Futagami T."/>
            <person name="Toyoda A."/>
            <person name="Takaki Y."/>
            <person name="Nishi S."/>
            <person name="Hori S."/>
            <person name="Arai W."/>
            <person name="Tsubouchi T."/>
            <person name="Morono Y."/>
            <person name="Uchiyama I."/>
            <person name="Ito T."/>
            <person name="Fujiyama A."/>
            <person name="Inagaki F."/>
            <person name="Takami H."/>
        </authorList>
    </citation>
    <scope>NUCLEOTIDE SEQUENCE</scope>
    <source>
        <strain evidence="2">Expedition CK06-06</strain>
    </source>
</reference>
<accession>X1DPD3</accession>
<sequence>DMLEAMQCVCNSVTANPGLSPGIQPVIDDYVTDGVLIPGDIYGEDTEVSAERCAVAQLTYHQMYEILTIYLQPFQETSADVMLGVILGWLAIAVGTAGLGIPVAVIAAVLLGLADMAVEASLTAIRSALSANEDELICALYRGLQTDYASAQAEARVILDGIEVLTYVDKVILGQLMAPWAIYLAAIAHGNETTWATSNVTAGVCDDCDEVEGSGWWALRIPIEEGLQVFDHTGAGGYWLTECFVYQLLADQALEGCVWRYRNKTGNCELKR</sequence>
<protein>
    <submittedName>
        <fullName evidence="2">Uncharacterized protein</fullName>
    </submittedName>
</protein>